<dbReference type="Proteomes" id="UP000198217">
    <property type="component" value="Chromosome I"/>
</dbReference>
<accession>A0A1C5HKJ5</accession>
<dbReference type="PANTHER" id="PTHR46401">
    <property type="entry name" value="GLYCOSYLTRANSFERASE WBBK-RELATED"/>
    <property type="match status" value="1"/>
</dbReference>
<evidence type="ECO:0000259" key="3">
    <source>
        <dbReference type="Pfam" id="PF00534"/>
    </source>
</evidence>
<dbReference type="SUPFAM" id="SSF53756">
    <property type="entry name" value="UDP-Glycosyltransferase/glycogen phosphorylase"/>
    <property type="match status" value="1"/>
</dbReference>
<reference evidence="5 6" key="1">
    <citation type="submission" date="2016-06" db="EMBL/GenBank/DDBJ databases">
        <authorList>
            <person name="Kjaerup R.B."/>
            <person name="Dalgaard T.S."/>
            <person name="Juul-Madsen H.R."/>
        </authorList>
    </citation>
    <scope>NUCLEOTIDE SEQUENCE [LARGE SCALE GENOMIC DNA]</scope>
    <source>
        <strain evidence="5 6">DSM 43904</strain>
    </source>
</reference>
<dbReference type="Gene3D" id="3.40.50.2000">
    <property type="entry name" value="Glycogen Phosphorylase B"/>
    <property type="match status" value="2"/>
</dbReference>
<keyword evidence="2 5" id="KW-0808">Transferase</keyword>
<evidence type="ECO:0000313" key="5">
    <source>
        <dbReference type="EMBL" id="SCG46519.1"/>
    </source>
</evidence>
<dbReference type="InterPro" id="IPR028098">
    <property type="entry name" value="Glyco_trans_4-like_N"/>
</dbReference>
<protein>
    <submittedName>
        <fullName evidence="5">Glycosyl transferases group 1</fullName>
    </submittedName>
</protein>
<dbReference type="PANTHER" id="PTHR46401:SF2">
    <property type="entry name" value="GLYCOSYLTRANSFERASE WBBK-RELATED"/>
    <property type="match status" value="1"/>
</dbReference>
<evidence type="ECO:0000256" key="2">
    <source>
        <dbReference type="ARBA" id="ARBA00022679"/>
    </source>
</evidence>
<feature type="domain" description="Glycosyl transferase family 1" evidence="3">
    <location>
        <begin position="162"/>
        <end position="320"/>
    </location>
</feature>
<feature type="domain" description="Glycosyltransferase subfamily 4-like N-terminal" evidence="4">
    <location>
        <begin position="104"/>
        <end position="149"/>
    </location>
</feature>
<dbReference type="CDD" id="cd03801">
    <property type="entry name" value="GT4_PimA-like"/>
    <property type="match status" value="1"/>
</dbReference>
<evidence type="ECO:0000313" key="6">
    <source>
        <dbReference type="Proteomes" id="UP000198217"/>
    </source>
</evidence>
<name>A0A1C5HKJ5_9ACTN</name>
<sequence>MDVVHVVLPNDIDDPARPSGGNHYDRRLCQGLAAAGWSVREHAVPGGWPDPTPPERTGLADRLAALPDGALVLVDGLIASAVPEVLTPQARRLRLVVLVHLPLGGDAEAAALAAATAVVTTSEWTRSRLLAAYPLPADRVHVAPPGVDPAPLAPGTAAGAELLCVAAVTPHKGHDVLVDALAGVTDIPWTCVCAGPLHRDPDFVAGLRRRLAARRLADRVRLVGPLAGERLAASYAGADLLVLASRGETYGMVVTEALARGIPVLGTAAGGLPEALGRAPDGTPPGLLVPPDDPAALAGSLRRWLDDPPLRDRLRAAARARRDTLDDWTLTATLTGKVLKEAMPA</sequence>
<dbReference type="GO" id="GO:0016757">
    <property type="term" value="F:glycosyltransferase activity"/>
    <property type="evidence" value="ECO:0007669"/>
    <property type="project" value="UniProtKB-KW"/>
</dbReference>
<evidence type="ECO:0000259" key="4">
    <source>
        <dbReference type="Pfam" id="PF13439"/>
    </source>
</evidence>
<organism evidence="5 6">
    <name type="scientific">Micromonospora echinaurantiaca</name>
    <dbReference type="NCBI Taxonomy" id="47857"/>
    <lineage>
        <taxon>Bacteria</taxon>
        <taxon>Bacillati</taxon>
        <taxon>Actinomycetota</taxon>
        <taxon>Actinomycetes</taxon>
        <taxon>Micromonosporales</taxon>
        <taxon>Micromonosporaceae</taxon>
        <taxon>Micromonospora</taxon>
    </lineage>
</organism>
<dbReference type="AlphaFoldDB" id="A0A1C5HKJ5"/>
<keyword evidence="1" id="KW-0328">Glycosyltransferase</keyword>
<dbReference type="Pfam" id="PF00534">
    <property type="entry name" value="Glycos_transf_1"/>
    <property type="match status" value="1"/>
</dbReference>
<keyword evidence="6" id="KW-1185">Reference proteome</keyword>
<dbReference type="Pfam" id="PF13439">
    <property type="entry name" value="Glyco_transf_4"/>
    <property type="match status" value="1"/>
</dbReference>
<proteinExistence type="predicted"/>
<dbReference type="RefSeq" id="WP_408630640.1">
    <property type="nucleotide sequence ID" value="NZ_LT607750.1"/>
</dbReference>
<gene>
    <name evidence="5" type="ORF">GA0070609_1789</name>
</gene>
<evidence type="ECO:0000256" key="1">
    <source>
        <dbReference type="ARBA" id="ARBA00022676"/>
    </source>
</evidence>
<dbReference type="GO" id="GO:0009103">
    <property type="term" value="P:lipopolysaccharide biosynthetic process"/>
    <property type="evidence" value="ECO:0007669"/>
    <property type="project" value="TreeGrafter"/>
</dbReference>
<dbReference type="InterPro" id="IPR001296">
    <property type="entry name" value="Glyco_trans_1"/>
</dbReference>
<dbReference type="EMBL" id="LT607750">
    <property type="protein sequence ID" value="SCG46519.1"/>
    <property type="molecule type" value="Genomic_DNA"/>
</dbReference>